<evidence type="ECO:0000313" key="1">
    <source>
        <dbReference type="EMBL" id="OKH35229.1"/>
    </source>
</evidence>
<evidence type="ECO:0000313" key="2">
    <source>
        <dbReference type="Proteomes" id="UP000185860"/>
    </source>
</evidence>
<dbReference type="STRING" id="454136.NIES2119_20855"/>
<sequence>MQDLKAELTASVDEAEWQWLLPHVVRDSLIVVTPELNIVDVGMAIANNNVSLVQNWISQELIHKPSLTQMSDWQANLSKRFNALIVRPFVLIQEPIVTNPTSP</sequence>
<dbReference type="EMBL" id="MRCE01000023">
    <property type="protein sequence ID" value="OKH35229.1"/>
    <property type="molecule type" value="Genomic_DNA"/>
</dbReference>
<dbReference type="OrthoDB" id="428307at2"/>
<protein>
    <recommendedName>
        <fullName evidence="3">DUF2288 domain-containing protein</fullName>
    </recommendedName>
</protein>
<dbReference type="InterPro" id="IPR018741">
    <property type="entry name" value="DUF2288"/>
</dbReference>
<dbReference type="Proteomes" id="UP000185860">
    <property type="component" value="Unassembled WGS sequence"/>
</dbReference>
<comment type="caution">
    <text evidence="1">The sequence shown here is derived from an EMBL/GenBank/DDBJ whole genome shotgun (WGS) entry which is preliminary data.</text>
</comment>
<dbReference type="AlphaFoldDB" id="A0A1U7IE34"/>
<dbReference type="RefSeq" id="WP_073595437.1">
    <property type="nucleotide sequence ID" value="NZ_MRCE01000023.1"/>
</dbReference>
<proteinExistence type="predicted"/>
<reference evidence="1 2" key="1">
    <citation type="submission" date="2016-11" db="EMBL/GenBank/DDBJ databases">
        <title>Draft Genome Sequences of Nine Cyanobacterial Strains from Diverse Habitats.</title>
        <authorList>
            <person name="Zhu T."/>
            <person name="Hou S."/>
            <person name="Lu X."/>
            <person name="Hess W.R."/>
        </authorList>
    </citation>
    <scope>NUCLEOTIDE SEQUENCE [LARGE SCALE GENOMIC DNA]</scope>
    <source>
        <strain evidence="1 2">IAM M-71</strain>
    </source>
</reference>
<name>A0A1U7IE34_9CYAN</name>
<organism evidence="1 2">
    <name type="scientific">[Phormidium ambiguum] IAM M-71</name>
    <dbReference type="NCBI Taxonomy" id="454136"/>
    <lineage>
        <taxon>Bacteria</taxon>
        <taxon>Bacillati</taxon>
        <taxon>Cyanobacteriota</taxon>
        <taxon>Cyanophyceae</taxon>
        <taxon>Oscillatoriophycideae</taxon>
        <taxon>Aerosakkonematales</taxon>
        <taxon>Aerosakkonemataceae</taxon>
        <taxon>Floridanema</taxon>
    </lineage>
</organism>
<evidence type="ECO:0008006" key="3">
    <source>
        <dbReference type="Google" id="ProtNLM"/>
    </source>
</evidence>
<dbReference type="Pfam" id="PF10052">
    <property type="entry name" value="DUF2288"/>
    <property type="match status" value="1"/>
</dbReference>
<accession>A0A1U7IE34</accession>
<gene>
    <name evidence="1" type="ORF">NIES2119_20855</name>
</gene>